<dbReference type="EMBL" id="FOIF01000084">
    <property type="protein sequence ID" value="SET21199.1"/>
    <property type="molecule type" value="Genomic_DNA"/>
</dbReference>
<protein>
    <submittedName>
        <fullName evidence="2">FMN-binding domain-containing protein</fullName>
    </submittedName>
</protein>
<reference evidence="3" key="1">
    <citation type="submission" date="2016-10" db="EMBL/GenBank/DDBJ databases">
        <authorList>
            <person name="Varghese N."/>
            <person name="Submissions S."/>
        </authorList>
    </citation>
    <scope>NUCLEOTIDE SEQUENCE [LARGE SCALE GENOMIC DNA]</scope>
    <source>
        <strain evidence="3">DSM 13577</strain>
    </source>
</reference>
<dbReference type="GO" id="GO:0016020">
    <property type="term" value="C:membrane"/>
    <property type="evidence" value="ECO:0007669"/>
    <property type="project" value="InterPro"/>
</dbReference>
<dbReference type="STRING" id="1120990.SAMN03080614_10847"/>
<organism evidence="2 3">
    <name type="scientific">Anaerobranca gottschalkii DSM 13577</name>
    <dbReference type="NCBI Taxonomy" id="1120990"/>
    <lineage>
        <taxon>Bacteria</taxon>
        <taxon>Bacillati</taxon>
        <taxon>Bacillota</taxon>
        <taxon>Clostridia</taxon>
        <taxon>Eubacteriales</taxon>
        <taxon>Proteinivoracaceae</taxon>
        <taxon>Anaerobranca</taxon>
    </lineage>
</organism>
<proteinExistence type="predicted"/>
<dbReference type="Gene3D" id="3.90.1010.20">
    <property type="match status" value="1"/>
</dbReference>
<gene>
    <name evidence="2" type="ORF">SAMN03080614_10847</name>
</gene>
<evidence type="ECO:0000259" key="1">
    <source>
        <dbReference type="SMART" id="SM00900"/>
    </source>
</evidence>
<name>A0A1I0CNF5_9FIRM</name>
<dbReference type="OrthoDB" id="9806398at2"/>
<evidence type="ECO:0000313" key="2">
    <source>
        <dbReference type="EMBL" id="SET21199.1"/>
    </source>
</evidence>
<dbReference type="PROSITE" id="PS51257">
    <property type="entry name" value="PROKAR_LIPOPROTEIN"/>
    <property type="match status" value="1"/>
</dbReference>
<dbReference type="Proteomes" id="UP000243819">
    <property type="component" value="Unassembled WGS sequence"/>
</dbReference>
<dbReference type="AlphaFoldDB" id="A0A1I0CNF5"/>
<sequence length="114" mass="12281">MKRFFWLCVTLIILLVFTGCGRSSTGKYKDGVYNGIAQGYGGEIEVQVTINGGKITDIQIVREQETPGISDTAKVQTIERIIQKGSTDIDLVSGATATSKGIRDAVENALQQGK</sequence>
<accession>A0A1I0CNF5</accession>
<keyword evidence="3" id="KW-1185">Reference proteome</keyword>
<dbReference type="RefSeq" id="WP_091351567.1">
    <property type="nucleotide sequence ID" value="NZ_FOIF01000084.1"/>
</dbReference>
<dbReference type="InterPro" id="IPR007329">
    <property type="entry name" value="FMN-bd"/>
</dbReference>
<dbReference type="Pfam" id="PF04205">
    <property type="entry name" value="FMN_bind"/>
    <property type="match status" value="1"/>
</dbReference>
<evidence type="ECO:0000313" key="3">
    <source>
        <dbReference type="Proteomes" id="UP000243819"/>
    </source>
</evidence>
<dbReference type="SMART" id="SM00900">
    <property type="entry name" value="FMN_bind"/>
    <property type="match status" value="1"/>
</dbReference>
<dbReference type="GO" id="GO:0010181">
    <property type="term" value="F:FMN binding"/>
    <property type="evidence" value="ECO:0007669"/>
    <property type="project" value="InterPro"/>
</dbReference>
<feature type="domain" description="FMN-binding" evidence="1">
    <location>
        <begin position="39"/>
        <end position="113"/>
    </location>
</feature>